<reference evidence="3 4" key="1">
    <citation type="submission" date="2015-01" db="EMBL/GenBank/DDBJ databases">
        <title>Evolution of Trichinella species and genotypes.</title>
        <authorList>
            <person name="Korhonen P.K."/>
            <person name="Edoardo P."/>
            <person name="Giuseppe L.R."/>
            <person name="Gasser R.B."/>
        </authorList>
    </citation>
    <scope>NUCLEOTIDE SEQUENCE [LARGE SCALE GENOMIC DNA]</scope>
    <source>
        <strain evidence="3">ISS13</strain>
    </source>
</reference>
<dbReference type="Pfam" id="PF15377">
    <property type="entry name" value="DUF4604"/>
    <property type="match status" value="1"/>
</dbReference>
<evidence type="ECO:0000313" key="3">
    <source>
        <dbReference type="EMBL" id="KRY66407.1"/>
    </source>
</evidence>
<comment type="caution">
    <text evidence="3">The sequence shown here is derived from an EMBL/GenBank/DDBJ whole genome shotgun (WGS) entry which is preliminary data.</text>
</comment>
<name>A0A0V1DXW0_TRIPS</name>
<feature type="compositionally biased region" description="Basic and acidic residues" evidence="1">
    <location>
        <begin position="104"/>
        <end position="115"/>
    </location>
</feature>
<dbReference type="InterPro" id="IPR040219">
    <property type="entry name" value="KIAA1143-like"/>
</dbReference>
<evidence type="ECO:0000313" key="4">
    <source>
        <dbReference type="Proteomes" id="UP000054632"/>
    </source>
</evidence>
<dbReference type="AlphaFoldDB" id="A0A0V1DXW0"/>
<feature type="compositionally biased region" description="Polar residues" evidence="1">
    <location>
        <begin position="140"/>
        <end position="153"/>
    </location>
</feature>
<feature type="domain" description="DUF4604" evidence="2">
    <location>
        <begin position="31"/>
        <end position="148"/>
    </location>
</feature>
<feature type="region of interest" description="Disordered" evidence="1">
    <location>
        <begin position="50"/>
        <end position="88"/>
    </location>
</feature>
<evidence type="ECO:0000259" key="2">
    <source>
        <dbReference type="Pfam" id="PF15377"/>
    </source>
</evidence>
<protein>
    <recommendedName>
        <fullName evidence="2">DUF4604 domain-containing protein</fullName>
    </recommendedName>
</protein>
<organism evidence="3 4">
    <name type="scientific">Trichinella pseudospiralis</name>
    <name type="common">Parasitic roundworm</name>
    <dbReference type="NCBI Taxonomy" id="6337"/>
    <lineage>
        <taxon>Eukaryota</taxon>
        <taxon>Metazoa</taxon>
        <taxon>Ecdysozoa</taxon>
        <taxon>Nematoda</taxon>
        <taxon>Enoplea</taxon>
        <taxon>Dorylaimia</taxon>
        <taxon>Trichinellida</taxon>
        <taxon>Trichinellidae</taxon>
        <taxon>Trichinella</taxon>
    </lineage>
</organism>
<evidence type="ECO:0000256" key="1">
    <source>
        <dbReference type="SAM" id="MobiDB-lite"/>
    </source>
</evidence>
<gene>
    <name evidence="3" type="ORF">T4A_9897</name>
</gene>
<accession>A0A0V1DXW0</accession>
<sequence>MVKILFKLKTICSFPVKICCNIMASGRRSGIVYNKPQEPPFLRAIKEKLGYKPPPTIDSKRQVATSDDADSRPDGPEDQPTVVVLQEGDLTMEEYKEKVRQIAENEEKKMIERGDITFQKPSSKESKSSSSNERKRKNTDSIISKNQQMSRLLTFNDEEEEEE</sequence>
<dbReference type="InterPro" id="IPR027911">
    <property type="entry name" value="DUF4604"/>
</dbReference>
<dbReference type="PANTHER" id="PTHR31195:SF2">
    <property type="entry name" value="GEO02494P1"/>
    <property type="match status" value="1"/>
</dbReference>
<dbReference type="Proteomes" id="UP000054632">
    <property type="component" value="Unassembled WGS sequence"/>
</dbReference>
<dbReference type="PANTHER" id="PTHR31195">
    <property type="entry name" value="GEO02494P1"/>
    <property type="match status" value="1"/>
</dbReference>
<proteinExistence type="predicted"/>
<feature type="region of interest" description="Disordered" evidence="1">
    <location>
        <begin position="104"/>
        <end position="163"/>
    </location>
</feature>
<dbReference type="EMBL" id="JYDR01000170">
    <property type="protein sequence ID" value="KRY66407.1"/>
    <property type="molecule type" value="Genomic_DNA"/>
</dbReference>